<evidence type="ECO:0000256" key="1">
    <source>
        <dbReference type="SAM" id="Phobius"/>
    </source>
</evidence>
<keyword evidence="1" id="KW-0812">Transmembrane</keyword>
<keyword evidence="3" id="KW-1185">Reference proteome</keyword>
<gene>
    <name evidence="2" type="ORF">A6X21_14180</name>
</gene>
<evidence type="ECO:0000313" key="3">
    <source>
        <dbReference type="Proteomes" id="UP000094828"/>
    </source>
</evidence>
<keyword evidence="1" id="KW-1133">Transmembrane helix</keyword>
<dbReference type="Proteomes" id="UP000094828">
    <property type="component" value="Unassembled WGS sequence"/>
</dbReference>
<dbReference type="EMBL" id="LYDR01000158">
    <property type="protein sequence ID" value="ODA28009.1"/>
    <property type="molecule type" value="Genomic_DNA"/>
</dbReference>
<comment type="caution">
    <text evidence="2">The sequence shown here is derived from an EMBL/GenBank/DDBJ whole genome shotgun (WGS) entry which is preliminary data.</text>
</comment>
<proteinExistence type="predicted"/>
<name>A0A1C3E4C2_9PLAN</name>
<feature type="transmembrane region" description="Helical" evidence="1">
    <location>
        <begin position="20"/>
        <end position="45"/>
    </location>
</feature>
<keyword evidence="1" id="KW-0472">Membrane</keyword>
<protein>
    <submittedName>
        <fullName evidence="2">Uncharacterized protein</fullName>
    </submittedName>
</protein>
<organism evidence="2 3">
    <name type="scientific">Planctopirus hydrillae</name>
    <dbReference type="NCBI Taxonomy" id="1841610"/>
    <lineage>
        <taxon>Bacteria</taxon>
        <taxon>Pseudomonadati</taxon>
        <taxon>Planctomycetota</taxon>
        <taxon>Planctomycetia</taxon>
        <taxon>Planctomycetales</taxon>
        <taxon>Planctomycetaceae</taxon>
        <taxon>Planctopirus</taxon>
    </lineage>
</organism>
<dbReference type="AlphaFoldDB" id="A0A1C3E4C2"/>
<accession>A0A1C3E4C2</accession>
<sequence>MASLDFRTKLTVNWHCSYRLCGVLLLGMTSLLIPVFAGCVLVPGLTQEAHQLLKKQSISSTNPLPPINAPANSIQLEILFVERPASDPTVSEQLWREIDEVGAAAPGLRQLMQQNGLRIGTVGASPPPMLQALLGMSRQIEDEYSLSQCVRRKVVVQSGATTDIDVKSWLDPMEVSLNENGKTTSKTFEQLQCVLKLRPHRLQDGWVRLDFIPELHHGQEQMRHTPTDAGWELRGGKLVETCYAQKFSVTLNTGEMAVASCTNAAETTLGGNFFGQPKQLQPKQKVLVVRFAGMHKPETLP</sequence>
<reference evidence="2 3" key="1">
    <citation type="submission" date="2016-05" db="EMBL/GenBank/DDBJ databases">
        <title>Genomic and physiological characterization of Planctopirus sp. isolated from fresh water lake.</title>
        <authorList>
            <person name="Subhash Y."/>
            <person name="Ramana C."/>
        </authorList>
    </citation>
    <scope>NUCLEOTIDE SEQUENCE [LARGE SCALE GENOMIC DNA]</scope>
    <source>
        <strain evidence="2 3">JC280</strain>
    </source>
</reference>
<evidence type="ECO:0000313" key="2">
    <source>
        <dbReference type="EMBL" id="ODA28009.1"/>
    </source>
</evidence>